<dbReference type="GO" id="GO:0016705">
    <property type="term" value="F:oxidoreductase activity, acting on paired donors, with incorporation or reduction of molecular oxygen"/>
    <property type="evidence" value="ECO:0007669"/>
    <property type="project" value="InterPro"/>
</dbReference>
<dbReference type="Proteomes" id="UP001054889">
    <property type="component" value="Unassembled WGS sequence"/>
</dbReference>
<dbReference type="InterPro" id="IPR036396">
    <property type="entry name" value="Cyt_P450_sf"/>
</dbReference>
<evidence type="ECO:0000256" key="2">
    <source>
        <dbReference type="ARBA" id="ARBA00022723"/>
    </source>
</evidence>
<keyword evidence="4 5" id="KW-0408">Iron</keyword>
<accession>A0AAV5DHJ8</accession>
<comment type="caution">
    <text evidence="7">The sequence shown here is derived from an EMBL/GenBank/DDBJ whole genome shotgun (WGS) entry which is preliminary data.</text>
</comment>
<evidence type="ECO:0000256" key="5">
    <source>
        <dbReference type="PIRSR" id="PIRSR602401-1"/>
    </source>
</evidence>
<reference evidence="7" key="1">
    <citation type="journal article" date="2018" name="DNA Res.">
        <title>Multiple hybrid de novo genome assembly of finger millet, an orphan allotetraploid crop.</title>
        <authorList>
            <person name="Hatakeyama M."/>
            <person name="Aluri S."/>
            <person name="Balachadran M.T."/>
            <person name="Sivarajan S.R."/>
            <person name="Patrignani A."/>
            <person name="Gruter S."/>
            <person name="Poveda L."/>
            <person name="Shimizu-Inatsugi R."/>
            <person name="Baeten J."/>
            <person name="Francoijs K.J."/>
            <person name="Nataraja K.N."/>
            <person name="Reddy Y.A.N."/>
            <person name="Phadnis S."/>
            <person name="Ravikumar R.L."/>
            <person name="Schlapbach R."/>
            <person name="Sreeman S.M."/>
            <person name="Shimizu K.K."/>
        </authorList>
    </citation>
    <scope>NUCLEOTIDE SEQUENCE</scope>
</reference>
<dbReference type="EMBL" id="BQKI01000016">
    <property type="protein sequence ID" value="GJN09743.1"/>
    <property type="molecule type" value="Genomic_DNA"/>
</dbReference>
<feature type="binding site" description="axial binding residue" evidence="5">
    <location>
        <position position="453"/>
    </location>
    <ligand>
        <name>heme</name>
        <dbReference type="ChEBI" id="CHEBI:30413"/>
    </ligand>
    <ligandPart>
        <name>Fe</name>
        <dbReference type="ChEBI" id="CHEBI:18248"/>
    </ligandPart>
</feature>
<dbReference type="GO" id="GO:0006629">
    <property type="term" value="P:lipid metabolic process"/>
    <property type="evidence" value="ECO:0007669"/>
    <property type="project" value="UniProtKB-ARBA"/>
</dbReference>
<reference evidence="7" key="2">
    <citation type="submission" date="2021-12" db="EMBL/GenBank/DDBJ databases">
        <title>Resequencing data analysis of finger millet.</title>
        <authorList>
            <person name="Hatakeyama M."/>
            <person name="Aluri S."/>
            <person name="Balachadran M.T."/>
            <person name="Sivarajan S.R."/>
            <person name="Poveda L."/>
            <person name="Shimizu-Inatsugi R."/>
            <person name="Schlapbach R."/>
            <person name="Sreeman S.M."/>
            <person name="Shimizu K.K."/>
        </authorList>
    </citation>
    <scope>NUCLEOTIDE SEQUENCE</scope>
</reference>
<sequence>MAFPLLQELLISTLALLVALLYIKSWRSRNQWRPMDWPVVGVLPSLIGRIHNFNDQITTILAAYGCNLKAQGPIASGMRYFVTCDPANVRHIFTTNHANYPKGVQFAEIFDIYGGSIFTVDGELCRQQRAMFQSFMSNPQVVALMERSSRDKVVNGLLPFMNRMASTRTPFDMQDLINRLIFDLTAIPIFCVDPCCLSADMPSMHVANAMDTVMEVGLIRHILPPSCWKMMRRLNIGPEGKLATAHKQLHGFVMEMMVKMKARSTEQDEVPAVDIILSTDPAYSDGSLLSRTLLNYMVAGRDTVGTTLPWVFYNLAKNPRVASAIRKELAPIASLKTAACISSGTNTMLFFEHEETKDLVYLQAALYESLRLHPPGPFERKKVLADDLLPSGHKLHAGEIVLISIYAMGRMESVWGKDCPEYMPERWLSEDGSKLRYVPSHKFMAFNSGPRMCLGKDIAMAQMRTIVAAVIWNFEIEMVEGQSIEPKLSCTLQMKNGLKVIVKKREE</sequence>
<dbReference type="SUPFAM" id="SSF48264">
    <property type="entry name" value="Cytochrome P450"/>
    <property type="match status" value="1"/>
</dbReference>
<proteinExistence type="inferred from homology"/>
<dbReference type="PANTHER" id="PTHR24296">
    <property type="entry name" value="CYTOCHROME P450"/>
    <property type="match status" value="1"/>
</dbReference>
<evidence type="ECO:0000313" key="7">
    <source>
        <dbReference type="EMBL" id="GJN09743.1"/>
    </source>
</evidence>
<name>A0AAV5DHJ8_ELECO</name>
<keyword evidence="5 6" id="KW-0349">Heme</keyword>
<dbReference type="GO" id="GO:0020037">
    <property type="term" value="F:heme binding"/>
    <property type="evidence" value="ECO:0007669"/>
    <property type="project" value="InterPro"/>
</dbReference>
<dbReference type="PROSITE" id="PS00086">
    <property type="entry name" value="CYTOCHROME_P450"/>
    <property type="match status" value="1"/>
</dbReference>
<dbReference type="CDD" id="cd11064">
    <property type="entry name" value="CYP86A"/>
    <property type="match status" value="1"/>
</dbReference>
<dbReference type="PRINTS" id="PR00385">
    <property type="entry name" value="P450"/>
</dbReference>
<dbReference type="PRINTS" id="PR00463">
    <property type="entry name" value="EP450I"/>
</dbReference>
<dbReference type="AlphaFoldDB" id="A0AAV5DHJ8"/>
<keyword evidence="6" id="KW-0503">Monooxygenase</keyword>
<comment type="cofactor">
    <cofactor evidence="5">
        <name>heme</name>
        <dbReference type="ChEBI" id="CHEBI:30413"/>
    </cofactor>
</comment>
<dbReference type="InterPro" id="IPR001128">
    <property type="entry name" value="Cyt_P450"/>
</dbReference>
<evidence type="ECO:0000256" key="6">
    <source>
        <dbReference type="RuleBase" id="RU000461"/>
    </source>
</evidence>
<gene>
    <name evidence="7" type="primary">ga27774</name>
    <name evidence="7" type="ORF">PR202_ga27774</name>
</gene>
<protein>
    <submittedName>
        <fullName evidence="7">Uncharacterized protein</fullName>
    </submittedName>
</protein>
<evidence type="ECO:0000313" key="8">
    <source>
        <dbReference type="Proteomes" id="UP001054889"/>
    </source>
</evidence>
<comment type="similarity">
    <text evidence="1 6">Belongs to the cytochrome P450 family.</text>
</comment>
<dbReference type="GO" id="GO:0005506">
    <property type="term" value="F:iron ion binding"/>
    <property type="evidence" value="ECO:0007669"/>
    <property type="project" value="InterPro"/>
</dbReference>
<dbReference type="GO" id="GO:0004497">
    <property type="term" value="F:monooxygenase activity"/>
    <property type="evidence" value="ECO:0007669"/>
    <property type="project" value="UniProtKB-KW"/>
</dbReference>
<dbReference type="Gene3D" id="1.10.630.10">
    <property type="entry name" value="Cytochrome P450"/>
    <property type="match status" value="1"/>
</dbReference>
<keyword evidence="2 5" id="KW-0479">Metal-binding</keyword>
<dbReference type="InterPro" id="IPR002401">
    <property type="entry name" value="Cyt_P450_E_grp-I"/>
</dbReference>
<evidence type="ECO:0000256" key="1">
    <source>
        <dbReference type="ARBA" id="ARBA00010617"/>
    </source>
</evidence>
<dbReference type="Pfam" id="PF00067">
    <property type="entry name" value="p450"/>
    <property type="match status" value="1"/>
</dbReference>
<organism evidence="7 8">
    <name type="scientific">Eleusine coracana subsp. coracana</name>
    <dbReference type="NCBI Taxonomy" id="191504"/>
    <lineage>
        <taxon>Eukaryota</taxon>
        <taxon>Viridiplantae</taxon>
        <taxon>Streptophyta</taxon>
        <taxon>Embryophyta</taxon>
        <taxon>Tracheophyta</taxon>
        <taxon>Spermatophyta</taxon>
        <taxon>Magnoliopsida</taxon>
        <taxon>Liliopsida</taxon>
        <taxon>Poales</taxon>
        <taxon>Poaceae</taxon>
        <taxon>PACMAD clade</taxon>
        <taxon>Chloridoideae</taxon>
        <taxon>Cynodonteae</taxon>
        <taxon>Eleusininae</taxon>
        <taxon>Eleusine</taxon>
    </lineage>
</organism>
<keyword evidence="3 6" id="KW-0560">Oxidoreductase</keyword>
<dbReference type="InterPro" id="IPR017972">
    <property type="entry name" value="Cyt_P450_CS"/>
</dbReference>
<evidence type="ECO:0000256" key="4">
    <source>
        <dbReference type="ARBA" id="ARBA00023004"/>
    </source>
</evidence>
<evidence type="ECO:0000256" key="3">
    <source>
        <dbReference type="ARBA" id="ARBA00023002"/>
    </source>
</evidence>
<keyword evidence="8" id="KW-1185">Reference proteome</keyword>